<evidence type="ECO:0000313" key="2">
    <source>
        <dbReference type="Proteomes" id="UP001187192"/>
    </source>
</evidence>
<keyword evidence="2" id="KW-1185">Reference proteome</keyword>
<evidence type="ECO:0000313" key="1">
    <source>
        <dbReference type="EMBL" id="GMN48112.1"/>
    </source>
</evidence>
<dbReference type="EMBL" id="BTGU01000027">
    <property type="protein sequence ID" value="GMN48112.1"/>
    <property type="molecule type" value="Genomic_DNA"/>
</dbReference>
<protein>
    <submittedName>
        <fullName evidence="1">Uncharacterized protein</fullName>
    </submittedName>
</protein>
<sequence length="119" mass="12659">MEDSSPWDTVGGFARLWGGLGRASRRQRQTASSLAWVEQGGGCAVAETAVPRNRNKDTGNGLPTLNSQSEPFHFLGWVEQATILGLVLAISIMAWASTHDGAHVGAAAQRSCGSYKQEC</sequence>
<reference evidence="1" key="1">
    <citation type="submission" date="2023-07" db="EMBL/GenBank/DDBJ databases">
        <title>draft genome sequence of fig (Ficus carica).</title>
        <authorList>
            <person name="Takahashi T."/>
            <person name="Nishimura K."/>
        </authorList>
    </citation>
    <scope>NUCLEOTIDE SEQUENCE</scope>
</reference>
<comment type="caution">
    <text evidence="1">The sequence shown here is derived from an EMBL/GenBank/DDBJ whole genome shotgun (WGS) entry which is preliminary data.</text>
</comment>
<proteinExistence type="predicted"/>
<accession>A0AA88ABX8</accession>
<gene>
    <name evidence="1" type="ORF">TIFTF001_017299</name>
</gene>
<name>A0AA88ABX8_FICCA</name>
<organism evidence="1 2">
    <name type="scientific">Ficus carica</name>
    <name type="common">Common fig</name>
    <dbReference type="NCBI Taxonomy" id="3494"/>
    <lineage>
        <taxon>Eukaryota</taxon>
        <taxon>Viridiplantae</taxon>
        <taxon>Streptophyta</taxon>
        <taxon>Embryophyta</taxon>
        <taxon>Tracheophyta</taxon>
        <taxon>Spermatophyta</taxon>
        <taxon>Magnoliopsida</taxon>
        <taxon>eudicotyledons</taxon>
        <taxon>Gunneridae</taxon>
        <taxon>Pentapetalae</taxon>
        <taxon>rosids</taxon>
        <taxon>fabids</taxon>
        <taxon>Rosales</taxon>
        <taxon>Moraceae</taxon>
        <taxon>Ficeae</taxon>
        <taxon>Ficus</taxon>
    </lineage>
</organism>
<dbReference type="AlphaFoldDB" id="A0AA88ABX8"/>
<dbReference type="Proteomes" id="UP001187192">
    <property type="component" value="Unassembled WGS sequence"/>
</dbReference>